<reference evidence="2" key="1">
    <citation type="submission" date="2023-06" db="EMBL/GenBank/DDBJ databases">
        <title>Draft genome sequence of Nocardioides sp. SOB72.</title>
        <authorList>
            <person name="Zhang G."/>
        </authorList>
    </citation>
    <scope>NUCLEOTIDE SEQUENCE</scope>
    <source>
        <strain evidence="2">SOB72</strain>
    </source>
</reference>
<gene>
    <name evidence="2" type="ORF">QWY29_16310</name>
</gene>
<comment type="caution">
    <text evidence="2">The sequence shown here is derived from an EMBL/GenBank/DDBJ whole genome shotgun (WGS) entry which is preliminary data.</text>
</comment>
<keyword evidence="1" id="KW-0732">Signal</keyword>
<dbReference type="EMBL" id="JAUHJR010000008">
    <property type="protein sequence ID" value="MDN4162934.1"/>
    <property type="molecule type" value="Genomic_DNA"/>
</dbReference>
<protein>
    <submittedName>
        <fullName evidence="2">Uncharacterized protein</fullName>
    </submittedName>
</protein>
<evidence type="ECO:0000256" key="1">
    <source>
        <dbReference type="SAM" id="SignalP"/>
    </source>
</evidence>
<feature type="chain" id="PRO_5045723233" evidence="1">
    <location>
        <begin position="27"/>
        <end position="130"/>
    </location>
</feature>
<evidence type="ECO:0000313" key="2">
    <source>
        <dbReference type="EMBL" id="MDN4162934.1"/>
    </source>
</evidence>
<evidence type="ECO:0000313" key="3">
    <source>
        <dbReference type="Proteomes" id="UP001168537"/>
    </source>
</evidence>
<feature type="signal peptide" evidence="1">
    <location>
        <begin position="1"/>
        <end position="26"/>
    </location>
</feature>
<dbReference type="RefSeq" id="WP_300962085.1">
    <property type="nucleotide sequence ID" value="NZ_JAUHJR010000008.1"/>
</dbReference>
<name>A0ABT8EXX5_9ACTN</name>
<sequence length="130" mass="14561">MIKKTVVALVLMFALMGFSTPTAAFAEEPVKEYGISVIEPTNNVVKQGGRIYIAGKVAPFQKVTVRMFRNDGKHIIHTTLQTDQTGIVYTWFNIRPKAKPDIYRLSTLAYGANQPSTVDLFNITVKKVKR</sequence>
<organism evidence="2 3">
    <name type="scientific">Nocardioides abyssi</name>
    <dbReference type="NCBI Taxonomy" id="3058370"/>
    <lineage>
        <taxon>Bacteria</taxon>
        <taxon>Bacillati</taxon>
        <taxon>Actinomycetota</taxon>
        <taxon>Actinomycetes</taxon>
        <taxon>Propionibacteriales</taxon>
        <taxon>Nocardioidaceae</taxon>
        <taxon>Nocardioides</taxon>
    </lineage>
</organism>
<proteinExistence type="predicted"/>
<dbReference type="Proteomes" id="UP001168537">
    <property type="component" value="Unassembled WGS sequence"/>
</dbReference>
<keyword evidence="3" id="KW-1185">Reference proteome</keyword>
<accession>A0ABT8EXX5</accession>